<reference evidence="3" key="1">
    <citation type="submission" date="2018-11" db="EMBL/GenBank/DDBJ databases">
        <authorList>
            <person name="Alioto T."/>
            <person name="Alioto T."/>
        </authorList>
    </citation>
    <scope>NUCLEOTIDE SEQUENCE</scope>
</reference>
<dbReference type="OrthoDB" id="6111420at2759"/>
<sequence length="169" mass="18884">MKNMRIILVLWSIFAGGNAGSCYYEHHGQSPFIHYNDYSVYEFCLTGCCGSTEINGIKHCCKDAGAIVGIFLGAAGFLAFLLIICALCRRRHRSDAFVIKGSNERGRLIPPTTTATQYPSATDHKHYESQGRYNYQQTNTTTGYIYPPQTGNRNIYSHQITPNAPAYQN</sequence>
<protein>
    <submittedName>
        <fullName evidence="3">Uncharacterized protein</fullName>
    </submittedName>
</protein>
<feature type="transmembrane region" description="Helical" evidence="1">
    <location>
        <begin position="66"/>
        <end position="88"/>
    </location>
</feature>
<evidence type="ECO:0000256" key="2">
    <source>
        <dbReference type="SAM" id="SignalP"/>
    </source>
</evidence>
<proteinExistence type="predicted"/>
<dbReference type="Proteomes" id="UP000596742">
    <property type="component" value="Unassembled WGS sequence"/>
</dbReference>
<feature type="signal peptide" evidence="2">
    <location>
        <begin position="1"/>
        <end position="19"/>
    </location>
</feature>
<accession>A0A8B6C3H1</accession>
<comment type="caution">
    <text evidence="3">The sequence shown here is derived from an EMBL/GenBank/DDBJ whole genome shotgun (WGS) entry which is preliminary data.</text>
</comment>
<name>A0A8B6C3H1_MYTGA</name>
<feature type="chain" id="PRO_5032814591" evidence="2">
    <location>
        <begin position="20"/>
        <end position="169"/>
    </location>
</feature>
<keyword evidence="1" id="KW-1133">Transmembrane helix</keyword>
<dbReference type="AlphaFoldDB" id="A0A8B6C3H1"/>
<dbReference type="EMBL" id="UYJE01001075">
    <property type="protein sequence ID" value="VDH98979.1"/>
    <property type="molecule type" value="Genomic_DNA"/>
</dbReference>
<evidence type="ECO:0000313" key="3">
    <source>
        <dbReference type="EMBL" id="VDH98979.1"/>
    </source>
</evidence>
<keyword evidence="2" id="KW-0732">Signal</keyword>
<keyword evidence="1" id="KW-0812">Transmembrane</keyword>
<keyword evidence="1" id="KW-0472">Membrane</keyword>
<evidence type="ECO:0000256" key="1">
    <source>
        <dbReference type="SAM" id="Phobius"/>
    </source>
</evidence>
<keyword evidence="4" id="KW-1185">Reference proteome</keyword>
<gene>
    <name evidence="3" type="ORF">MGAL_10B019036</name>
</gene>
<organism evidence="3 4">
    <name type="scientific">Mytilus galloprovincialis</name>
    <name type="common">Mediterranean mussel</name>
    <dbReference type="NCBI Taxonomy" id="29158"/>
    <lineage>
        <taxon>Eukaryota</taxon>
        <taxon>Metazoa</taxon>
        <taxon>Spiralia</taxon>
        <taxon>Lophotrochozoa</taxon>
        <taxon>Mollusca</taxon>
        <taxon>Bivalvia</taxon>
        <taxon>Autobranchia</taxon>
        <taxon>Pteriomorphia</taxon>
        <taxon>Mytilida</taxon>
        <taxon>Mytiloidea</taxon>
        <taxon>Mytilidae</taxon>
        <taxon>Mytilinae</taxon>
        <taxon>Mytilus</taxon>
    </lineage>
</organism>
<evidence type="ECO:0000313" key="4">
    <source>
        <dbReference type="Proteomes" id="UP000596742"/>
    </source>
</evidence>